<sequence>MCNSFIFSRVTKMTTKSNKMYKTKPLENLTIDIEEDGISRKVPALSSYFITPRSPIQFTAPPKKNKQGQFLLGAKEDWLCKIGNLQIKSGMVIESSAS</sequence>
<dbReference type="AlphaFoldDB" id="A0A161ME66"/>
<organism evidence="1">
    <name type="scientific">Triatoma infestans</name>
    <name type="common">Assassin bug</name>
    <dbReference type="NCBI Taxonomy" id="30076"/>
    <lineage>
        <taxon>Eukaryota</taxon>
        <taxon>Metazoa</taxon>
        <taxon>Ecdysozoa</taxon>
        <taxon>Arthropoda</taxon>
        <taxon>Hexapoda</taxon>
        <taxon>Insecta</taxon>
        <taxon>Pterygota</taxon>
        <taxon>Neoptera</taxon>
        <taxon>Paraneoptera</taxon>
        <taxon>Hemiptera</taxon>
        <taxon>Heteroptera</taxon>
        <taxon>Panheteroptera</taxon>
        <taxon>Cimicomorpha</taxon>
        <taxon>Reduviidae</taxon>
        <taxon>Triatominae</taxon>
        <taxon>Triatoma</taxon>
    </lineage>
</organism>
<dbReference type="EMBL" id="GEMB01004631">
    <property type="protein sequence ID" value="JAR98655.1"/>
    <property type="molecule type" value="Transcribed_RNA"/>
</dbReference>
<name>A0A161ME66_TRIIF</name>
<evidence type="ECO:0000313" key="1">
    <source>
        <dbReference type="EMBL" id="JAR98655.1"/>
    </source>
</evidence>
<protein>
    <submittedName>
        <fullName evidence="1">Activating signal cointegrator 1 complex subunit 2 isoform x1</fullName>
    </submittedName>
</protein>
<reference evidence="1" key="2">
    <citation type="journal article" date="2017" name="J. Med. Entomol.">
        <title>Transcriptome Analysis of the Triatoma infestans (Hemiptera: Reduviidae) Integument.</title>
        <authorList>
            <person name="Calderon-Fernandez G.M."/>
            <person name="Moriconi D.E."/>
            <person name="Dulbecco A.B."/>
            <person name="Juarez M.P."/>
        </authorList>
    </citation>
    <scope>NUCLEOTIDE SEQUENCE</scope>
    <source>
        <strain evidence="1">Int1</strain>
        <tissue evidence="1">Integument</tissue>
    </source>
</reference>
<reference evidence="1" key="1">
    <citation type="submission" date="2016-04" db="EMBL/GenBank/DDBJ databases">
        <authorList>
            <person name="Calderon-Fernandez G.M.Sr."/>
        </authorList>
    </citation>
    <scope>NUCLEOTIDE SEQUENCE</scope>
    <source>
        <strain evidence="1">Int1</strain>
        <tissue evidence="1">Integument</tissue>
    </source>
</reference>
<accession>A0A161ME66</accession>
<proteinExistence type="predicted"/>